<dbReference type="Pfam" id="PF10387">
    <property type="entry name" value="DUF2442"/>
    <property type="match status" value="1"/>
</dbReference>
<gene>
    <name evidence="1" type="ORF">MNBD_CHLOROFLEXI01-2468</name>
</gene>
<proteinExistence type="predicted"/>
<dbReference type="Gene3D" id="3.30.2020.40">
    <property type="entry name" value="Uncharacterised protein PF10387, DUF2442"/>
    <property type="match status" value="1"/>
</dbReference>
<reference evidence="1" key="1">
    <citation type="submission" date="2018-06" db="EMBL/GenBank/DDBJ databases">
        <authorList>
            <person name="Zhirakovskaya E."/>
        </authorList>
    </citation>
    <scope>NUCLEOTIDE SEQUENCE</scope>
</reference>
<evidence type="ECO:0000313" key="1">
    <source>
        <dbReference type="EMBL" id="VAW41394.1"/>
    </source>
</evidence>
<dbReference type="AlphaFoldDB" id="A0A3B0WCM9"/>
<sequence>MDTLATIKTTHVMTTEINLIISLADGRVLFVPLDWYPRLKHGTLAERDN</sequence>
<dbReference type="EMBL" id="UOEU01000839">
    <property type="protein sequence ID" value="VAW41394.1"/>
    <property type="molecule type" value="Genomic_DNA"/>
</dbReference>
<organism evidence="1">
    <name type="scientific">hydrothermal vent metagenome</name>
    <dbReference type="NCBI Taxonomy" id="652676"/>
    <lineage>
        <taxon>unclassified sequences</taxon>
        <taxon>metagenomes</taxon>
        <taxon>ecological metagenomes</taxon>
    </lineage>
</organism>
<dbReference type="InterPro" id="IPR018841">
    <property type="entry name" value="DUF2442"/>
</dbReference>
<accession>A0A3B0WCM9</accession>
<protein>
    <recommendedName>
        <fullName evidence="2">DUF2442 domain-containing protein</fullName>
    </recommendedName>
</protein>
<name>A0A3B0WCM9_9ZZZZ</name>
<evidence type="ECO:0008006" key="2">
    <source>
        <dbReference type="Google" id="ProtNLM"/>
    </source>
</evidence>